<dbReference type="InterPro" id="IPR000571">
    <property type="entry name" value="Znf_CCCH"/>
</dbReference>
<dbReference type="Pfam" id="PF00642">
    <property type="entry name" value="zf-CCCH"/>
    <property type="match status" value="2"/>
</dbReference>
<dbReference type="PROSITE" id="PS50103">
    <property type="entry name" value="ZF_C3H1"/>
    <property type="match status" value="2"/>
</dbReference>
<accession>A0A1Y1V344</accession>
<sequence>MKKSKKQRNFDKKKPNAYDQNKKKIILYKTEFCRSFEETGYCRYKEKCQFAHSYEELRPVDRHPKYRTEMCKIFWEQGTCPYGKRCCFIHTFKNDTKNEELMKSNLINSKINKLTNISIDTPTTTSSLISNLTYDSQSSILLNSRLNNNSSMNGITINNHSNDSKMNINAKSFEPTIANTITNKLDNDILQNTNTINLIPSQYKNFDNLSELSSTSTLYSNPSLSSFNNHNPNNHSHNSVYKSGEFCSSSSFSSSSSSTENCALFDYNDSNILNTEAYNTLINNNSKNNYTNSNLSQLLDNLNFNYCASLPNGHGQTIENTNIINNNGSEGHHQTEITKNPMTEDTINVNLINKVINNRSNDNIYASNNPSQTIHSNFNTNNTNLNQYLTPLNLFMNINSNGKSHYTNQSSSSSSSSLSSSTTLPYPSLSMNNKIDYPNKSTPNTPSSLKSSPTFPMKNNTSISTSYRMNQNLKNLPPSNINNFTTISSDSDWIKYRSSSSSSSSSSSLDKLNRIKTVGNDLQYSPNYKVNVGPMMNTMKVSNSIDDYPFSMLPQNFQNNSNNPISHNSHPANVNQMKPMENAEPPVEKEMNVFPPSQYYPTMNDTIEDYHSIASSDSNFMNTHLNDNTINNPFGNDDCLLFNKKGRNIENIKLFSAFVNPKFQQINNYFKSIQNHNTTNTEITNNLINNEFNRKDTMMSNAINMTTPHPSFSNNNSYPKINNIISDFSTLSINNNNHHLYLD</sequence>
<feature type="zinc finger region" description="C3H1-type" evidence="5">
    <location>
        <begin position="65"/>
        <end position="93"/>
    </location>
</feature>
<dbReference type="SMART" id="SM00356">
    <property type="entry name" value="ZnF_C3H1"/>
    <property type="match status" value="2"/>
</dbReference>
<keyword evidence="9" id="KW-1185">Reference proteome</keyword>
<dbReference type="FunFam" id="4.10.1000.10:FF:000001">
    <property type="entry name" value="zinc finger CCCH domain-containing protein 15-like"/>
    <property type="match status" value="1"/>
</dbReference>
<evidence type="ECO:0000256" key="1">
    <source>
        <dbReference type="ARBA" id="ARBA00022723"/>
    </source>
</evidence>
<feature type="compositionally biased region" description="Low complexity" evidence="6">
    <location>
        <begin position="410"/>
        <end position="430"/>
    </location>
</feature>
<dbReference type="GO" id="GO:0008270">
    <property type="term" value="F:zinc ion binding"/>
    <property type="evidence" value="ECO:0007669"/>
    <property type="project" value="UniProtKB-KW"/>
</dbReference>
<dbReference type="PANTHER" id="PTHR12547">
    <property type="entry name" value="CCCH ZINC FINGER/TIS11-RELATED"/>
    <property type="match status" value="1"/>
</dbReference>
<dbReference type="Gene3D" id="4.10.1000.10">
    <property type="entry name" value="Zinc finger, CCCH-type"/>
    <property type="match status" value="2"/>
</dbReference>
<feature type="zinc finger region" description="C3H1-type" evidence="5">
    <location>
        <begin position="27"/>
        <end position="55"/>
    </location>
</feature>
<evidence type="ECO:0000256" key="5">
    <source>
        <dbReference type="PROSITE-ProRule" id="PRU00723"/>
    </source>
</evidence>
<evidence type="ECO:0000313" key="8">
    <source>
        <dbReference type="EMBL" id="ORX45389.1"/>
    </source>
</evidence>
<dbReference type="PANTHER" id="PTHR12547:SF18">
    <property type="entry name" value="PROTEIN TIS11"/>
    <property type="match status" value="1"/>
</dbReference>
<dbReference type="Proteomes" id="UP000193719">
    <property type="component" value="Unassembled WGS sequence"/>
</dbReference>
<keyword evidence="4 5" id="KW-0862">Zinc</keyword>
<reference evidence="8 9" key="1">
    <citation type="submission" date="2016-08" db="EMBL/GenBank/DDBJ databases">
        <title>Genomes of anaerobic fungi encode conserved fungal cellulosomes for biomass hydrolysis.</title>
        <authorList>
            <consortium name="DOE Joint Genome Institute"/>
            <person name="Haitjema C.H."/>
            <person name="Gilmore S.P."/>
            <person name="Henske J.K."/>
            <person name="Solomon K.V."/>
            <person name="De Groot R."/>
            <person name="Kuo A."/>
            <person name="Mondo S.J."/>
            <person name="Salamov A.A."/>
            <person name="Labutti K."/>
            <person name="Zhao Z."/>
            <person name="Chiniquy J."/>
            <person name="Barry K."/>
            <person name="Brewer H.M."/>
            <person name="Purvine S.O."/>
            <person name="Wright A.T."/>
            <person name="Boxma B."/>
            <person name="Van Alen T."/>
            <person name="Hackstein J.H."/>
            <person name="Baker S.E."/>
            <person name="Grigoriev I.V."/>
            <person name="O'Malley M.A."/>
        </authorList>
    </citation>
    <scope>NUCLEOTIDE SEQUENCE [LARGE SCALE GENOMIC DNA]</scope>
    <source>
        <strain evidence="9">finn</strain>
    </source>
</reference>
<organism evidence="8 9">
    <name type="scientific">Piromyces finnis</name>
    <dbReference type="NCBI Taxonomy" id="1754191"/>
    <lineage>
        <taxon>Eukaryota</taxon>
        <taxon>Fungi</taxon>
        <taxon>Fungi incertae sedis</taxon>
        <taxon>Chytridiomycota</taxon>
        <taxon>Chytridiomycota incertae sedis</taxon>
        <taxon>Neocallimastigomycetes</taxon>
        <taxon>Neocallimastigales</taxon>
        <taxon>Neocallimastigaceae</taxon>
        <taxon>Piromyces</taxon>
    </lineage>
</organism>
<feature type="domain" description="C3H1-type" evidence="7">
    <location>
        <begin position="27"/>
        <end position="55"/>
    </location>
</feature>
<comment type="caution">
    <text evidence="8">The sequence shown here is derived from an EMBL/GenBank/DDBJ whole genome shotgun (WGS) entry which is preliminary data.</text>
</comment>
<keyword evidence="1 5" id="KW-0479">Metal-binding</keyword>
<protein>
    <recommendedName>
        <fullName evidence="7">C3H1-type domain-containing protein</fullName>
    </recommendedName>
</protein>
<dbReference type="GO" id="GO:0003729">
    <property type="term" value="F:mRNA binding"/>
    <property type="evidence" value="ECO:0007669"/>
    <property type="project" value="InterPro"/>
</dbReference>
<dbReference type="InterPro" id="IPR036855">
    <property type="entry name" value="Znf_CCCH_sf"/>
</dbReference>
<dbReference type="EMBL" id="MCFH01000040">
    <property type="protein sequence ID" value="ORX45389.1"/>
    <property type="molecule type" value="Genomic_DNA"/>
</dbReference>
<evidence type="ECO:0000256" key="2">
    <source>
        <dbReference type="ARBA" id="ARBA00022737"/>
    </source>
</evidence>
<name>A0A1Y1V344_9FUNG</name>
<gene>
    <name evidence="8" type="ORF">BCR36DRAFT_406018</name>
</gene>
<dbReference type="AlphaFoldDB" id="A0A1Y1V344"/>
<feature type="domain" description="C3H1-type" evidence="7">
    <location>
        <begin position="65"/>
        <end position="93"/>
    </location>
</feature>
<dbReference type="InterPro" id="IPR045877">
    <property type="entry name" value="ZFP36-like"/>
</dbReference>
<evidence type="ECO:0000256" key="6">
    <source>
        <dbReference type="SAM" id="MobiDB-lite"/>
    </source>
</evidence>
<keyword evidence="3 5" id="KW-0863">Zinc-finger</keyword>
<proteinExistence type="predicted"/>
<dbReference type="STRING" id="1754191.A0A1Y1V344"/>
<feature type="region of interest" description="Disordered" evidence="6">
    <location>
        <begin position="404"/>
        <end position="462"/>
    </location>
</feature>
<reference evidence="8 9" key="2">
    <citation type="submission" date="2016-08" db="EMBL/GenBank/DDBJ databases">
        <title>Pervasive Adenine N6-methylation of Active Genes in Fungi.</title>
        <authorList>
            <consortium name="DOE Joint Genome Institute"/>
            <person name="Mondo S.J."/>
            <person name="Dannebaum R.O."/>
            <person name="Kuo R.C."/>
            <person name="Labutti K."/>
            <person name="Haridas S."/>
            <person name="Kuo A."/>
            <person name="Salamov A."/>
            <person name="Ahrendt S.R."/>
            <person name="Lipzen A."/>
            <person name="Sullivan W."/>
            <person name="Andreopoulos W.B."/>
            <person name="Clum A."/>
            <person name="Lindquist E."/>
            <person name="Daum C."/>
            <person name="Ramamoorthy G.K."/>
            <person name="Gryganskyi A."/>
            <person name="Culley D."/>
            <person name="Magnuson J.K."/>
            <person name="James T.Y."/>
            <person name="O'Malley M.A."/>
            <person name="Stajich J.E."/>
            <person name="Spatafora J.W."/>
            <person name="Visel A."/>
            <person name="Grigoriev I.V."/>
        </authorList>
    </citation>
    <scope>NUCLEOTIDE SEQUENCE [LARGE SCALE GENOMIC DNA]</scope>
    <source>
        <strain evidence="9">finn</strain>
    </source>
</reference>
<evidence type="ECO:0000256" key="4">
    <source>
        <dbReference type="ARBA" id="ARBA00022833"/>
    </source>
</evidence>
<feature type="compositionally biased region" description="Polar residues" evidence="6">
    <location>
        <begin position="439"/>
        <end position="462"/>
    </location>
</feature>
<evidence type="ECO:0000256" key="3">
    <source>
        <dbReference type="ARBA" id="ARBA00022771"/>
    </source>
</evidence>
<dbReference type="OrthoDB" id="410307at2759"/>
<keyword evidence="2" id="KW-0677">Repeat</keyword>
<dbReference type="SUPFAM" id="SSF90229">
    <property type="entry name" value="CCCH zinc finger"/>
    <property type="match status" value="2"/>
</dbReference>
<evidence type="ECO:0000313" key="9">
    <source>
        <dbReference type="Proteomes" id="UP000193719"/>
    </source>
</evidence>
<evidence type="ECO:0000259" key="7">
    <source>
        <dbReference type="PROSITE" id="PS50103"/>
    </source>
</evidence>